<dbReference type="GO" id="GO:0015137">
    <property type="term" value="F:citrate transmembrane transporter activity"/>
    <property type="evidence" value="ECO:0007669"/>
    <property type="project" value="TreeGrafter"/>
</dbReference>
<organism evidence="8">
    <name type="scientific">Caenorhabditis remanei</name>
    <name type="common">Caenorhabditis vulgaris</name>
    <dbReference type="NCBI Taxonomy" id="31234"/>
    <lineage>
        <taxon>Eukaryota</taxon>
        <taxon>Metazoa</taxon>
        <taxon>Ecdysozoa</taxon>
        <taxon>Nematoda</taxon>
        <taxon>Chromadorea</taxon>
        <taxon>Rhabditida</taxon>
        <taxon>Rhabditina</taxon>
        <taxon>Rhabditomorpha</taxon>
        <taxon>Rhabditoidea</taxon>
        <taxon>Rhabditidae</taxon>
        <taxon>Peloderinae</taxon>
        <taxon>Caenorhabditis</taxon>
    </lineage>
</organism>
<dbReference type="CTD" id="9802420"/>
<evidence type="ECO:0000256" key="2">
    <source>
        <dbReference type="ARBA" id="ARBA00006772"/>
    </source>
</evidence>
<keyword evidence="8" id="KW-1185">Reference proteome</keyword>
<comment type="subcellular location">
    <subcellularLocation>
        <location evidence="1">Membrane</location>
        <topology evidence="1">Multi-pass membrane protein</topology>
    </subcellularLocation>
</comment>
<evidence type="ECO:0000256" key="6">
    <source>
        <dbReference type="SAM" id="Phobius"/>
    </source>
</evidence>
<name>E3N8Y9_CAERE</name>
<dbReference type="GeneID" id="9802420"/>
<dbReference type="AlphaFoldDB" id="E3N8Y9"/>
<dbReference type="STRING" id="31234.E3N8Y9"/>
<sequence>MLPIVLFPSVGVLDANTTAKEYMNVFIEGLIIAAAVKKCDLHERVVLVVSLCVGSEPKWIMLGFMTVIALLSSFVSTTAIKVLIVQSVVQQLISSFQHQEELEKQLEHRVTWLC</sequence>
<dbReference type="GO" id="GO:0015141">
    <property type="term" value="F:succinate transmembrane transporter activity"/>
    <property type="evidence" value="ECO:0007669"/>
    <property type="project" value="TreeGrafter"/>
</dbReference>
<keyword evidence="5 6" id="KW-0472">Membrane</keyword>
<dbReference type="eggNOG" id="KOG1281">
    <property type="taxonomic scope" value="Eukaryota"/>
</dbReference>
<feature type="transmembrane region" description="Helical" evidence="6">
    <location>
        <begin position="59"/>
        <end position="84"/>
    </location>
</feature>
<evidence type="ECO:0000313" key="7">
    <source>
        <dbReference type="EMBL" id="EFO90052.1"/>
    </source>
</evidence>
<dbReference type="KEGG" id="crq:GCK72_015675"/>
<evidence type="ECO:0000256" key="5">
    <source>
        <dbReference type="ARBA" id="ARBA00023136"/>
    </source>
</evidence>
<evidence type="ECO:0000256" key="4">
    <source>
        <dbReference type="ARBA" id="ARBA00022989"/>
    </source>
</evidence>
<gene>
    <name evidence="7" type="ORF">CRE_21513</name>
</gene>
<dbReference type="Pfam" id="PF00939">
    <property type="entry name" value="Na_sulph_symp"/>
    <property type="match status" value="1"/>
</dbReference>
<dbReference type="EMBL" id="DS268560">
    <property type="protein sequence ID" value="EFO90052.1"/>
    <property type="molecule type" value="Genomic_DNA"/>
</dbReference>
<dbReference type="PANTHER" id="PTHR10283:SF85">
    <property type="entry name" value="SODIUM-DEPENDENT HIGH-AFFINITY DICARBOXYLATE TRANSPORTER 3"/>
    <property type="match status" value="1"/>
</dbReference>
<evidence type="ECO:0000256" key="3">
    <source>
        <dbReference type="ARBA" id="ARBA00022692"/>
    </source>
</evidence>
<dbReference type="RefSeq" id="XP_003095143.2">
    <property type="nucleotide sequence ID" value="XM_003095095.2"/>
</dbReference>
<dbReference type="GO" id="GO:0005886">
    <property type="term" value="C:plasma membrane"/>
    <property type="evidence" value="ECO:0007669"/>
    <property type="project" value="TreeGrafter"/>
</dbReference>
<protein>
    <submittedName>
        <fullName evidence="7">Uncharacterized protein</fullName>
    </submittedName>
</protein>
<dbReference type="InterPro" id="IPR001898">
    <property type="entry name" value="SLC13A/DASS"/>
</dbReference>
<evidence type="ECO:0000256" key="1">
    <source>
        <dbReference type="ARBA" id="ARBA00004141"/>
    </source>
</evidence>
<dbReference type="HOGENOM" id="CLU_2123350_0_0_1"/>
<evidence type="ECO:0000313" key="8">
    <source>
        <dbReference type="Proteomes" id="UP000008281"/>
    </source>
</evidence>
<dbReference type="OrthoDB" id="6493944at2759"/>
<comment type="similarity">
    <text evidence="2">Belongs to the SLC13A/DASS transporter (TC 2.A.47) family. NADC subfamily.</text>
</comment>
<dbReference type="InParanoid" id="E3N8Y9"/>
<dbReference type="OMA" id="CIMAIFW"/>
<dbReference type="PANTHER" id="PTHR10283">
    <property type="entry name" value="SOLUTE CARRIER FAMILY 13 MEMBER"/>
    <property type="match status" value="1"/>
</dbReference>
<keyword evidence="4 6" id="KW-1133">Transmembrane helix</keyword>
<accession>E3N8Y9</accession>
<dbReference type="Proteomes" id="UP000008281">
    <property type="component" value="Unassembled WGS sequence"/>
</dbReference>
<keyword evidence="3 6" id="KW-0812">Transmembrane</keyword>
<reference evidence="7" key="1">
    <citation type="submission" date="2007-07" db="EMBL/GenBank/DDBJ databases">
        <title>PCAP assembly of the Caenorhabditis remanei genome.</title>
        <authorList>
            <consortium name="The Caenorhabditis remanei Sequencing Consortium"/>
            <person name="Wilson R.K."/>
        </authorList>
    </citation>
    <scope>NUCLEOTIDE SEQUENCE [LARGE SCALE GENOMIC DNA]</scope>
    <source>
        <strain evidence="7">PB4641</strain>
    </source>
</reference>
<proteinExistence type="inferred from homology"/>